<feature type="domain" description="Guanylate cyclase" evidence="8">
    <location>
        <begin position="509"/>
        <end position="637"/>
    </location>
</feature>
<dbReference type="Pfam" id="PF00233">
    <property type="entry name" value="PDEase_I"/>
    <property type="match status" value="2"/>
</dbReference>
<dbReference type="InterPro" id="IPR038158">
    <property type="entry name" value="H-NOX_domain_sf"/>
</dbReference>
<dbReference type="CDD" id="cd00077">
    <property type="entry name" value="HDc"/>
    <property type="match status" value="1"/>
</dbReference>
<dbReference type="GO" id="GO:0004114">
    <property type="term" value="F:3',5'-cyclic-nucleotide phosphodiesterase activity"/>
    <property type="evidence" value="ECO:0007669"/>
    <property type="project" value="InterPro"/>
</dbReference>
<dbReference type="PANTHER" id="PTHR45655:SF13">
    <property type="entry name" value="SOLUBLE GUANYLATE CYCLASE GCY-32-RELATED"/>
    <property type="match status" value="1"/>
</dbReference>
<dbReference type="PROSITE" id="PS50125">
    <property type="entry name" value="GUANYLATE_CYCLASE_2"/>
    <property type="match status" value="1"/>
</dbReference>
<evidence type="ECO:0000259" key="9">
    <source>
        <dbReference type="PROSITE" id="PS51845"/>
    </source>
</evidence>
<dbReference type="GO" id="GO:0019934">
    <property type="term" value="P:cGMP-mediated signaling"/>
    <property type="evidence" value="ECO:0007669"/>
    <property type="project" value="TreeGrafter"/>
</dbReference>
<dbReference type="GO" id="GO:0008074">
    <property type="term" value="C:guanylate cyclase complex, soluble"/>
    <property type="evidence" value="ECO:0007669"/>
    <property type="project" value="TreeGrafter"/>
</dbReference>
<evidence type="ECO:0000256" key="2">
    <source>
        <dbReference type="ARBA" id="ARBA00012202"/>
    </source>
</evidence>
<dbReference type="Gene3D" id="3.30.450.260">
    <property type="entry name" value="Haem NO binding associated domain"/>
    <property type="match status" value="1"/>
</dbReference>
<evidence type="ECO:0000313" key="11">
    <source>
        <dbReference type="Proteomes" id="UP001295423"/>
    </source>
</evidence>
<sequence length="1656" mass="186882">MHGLVYEIFEEWVLEQQGVKAWHAIKAKAGCDVQDQSFVTRTFYSYDSWVNLITAAAEVLNSSFDTILEEYGHYNIRYHFSHGYDALLKCQGSTLRQWLSNLNAMHDHIQKSFPGGNFCPPVFWCEDSDSEIYEGSILLHYYSQRGNRLVAWVVGIVKELASYHFGVEIDMTRLSLQDVDGSSFTTWRIVATDPTQTWKLSPKVSQNVDEEEVNFDDVPLPAKCPFSGRKLKQTTIEIEETKKSTGKCPFSHGQDTKTSTLEKGDESDASKGKCPFPHEHIKNDSADKTVDTADSSMASSEDSPGVSYDRMKGIFPFHVLVNNDFHIVQVGSKLPKLLQRRASEMMGSHINTFLEITKPVLGTSWNWNSMKKLADQNFILSPSIATKPKGKKVAMSDDRIKFKASMVETSRERVMFVLSPEVSNVTELNNMGLTLSDLPLQSNQRDAVFLGEYVTQEADKAHKLDKLSRKMDAEKNLSNTLLHSIIPRKVADDLRRGKTVDPVFHENVTLFFSDIVGFTKICDQVEPWDIIDMMNQLYSIMDYLAAHFNLYKVETVGDAYMCCSGLPEPDEFHAENVTNFALAVIECSKHVKSPLDGSPVKMRIGIHTGSCTSGVVGTMTPHYCLFGDMVNVTARHESTGIAGKIHCSSALFSRLRTFAKLDEPQYNFTARGLVEMKGKGQHYTYFVESGTEFNQGGNSKALSELSKHAEQMIASKTWKKRKYFRKGGLVDDLSVADHSMSSQSESSGSGPKEESSCGRIVASFLPQDKTYESDDGSIHSDDSLLEGDIEPGEEDIIEGSGTTIIDLSEEQCYHFGKSWESIKWDETLSLEQSLERITAVLSSCLQQCVHKSASRMETVIAELEEFVKRIAILYNEENPYHNFDQTAQTFTRAVYLWEAWAASRIEKNTSFYDNPWDRFALLFCVLIHGIGHQGVSNAQLEAEKHLYFQMNEGKGAYQQRHAFITAFELLEEEFADLYEEIIFGCPSFRGSLRKLMLATDIETEEKLLAVVEEYDAITEKESAAARGFKELNDAKLCLMVCTAMIGHYTQSYNVFIQRNRLQFEEILKAFRNDRAEDPRDSWFYEQNMYFKNAVTPLITRMQDAFPSLDHIQKIVETNTILWGDTGREWVAATRLPGAIVGRASVEKYCDMSVESLIANNVDILEKLLRDVAASHDSVTPFDTALSGESIRATNPVDEVKLVIEMKKGKGGANSNQAAPELSPEARSELHDFVVQIASGYESNEFHNFMHASHVAHLAKLLLTGIHAKEGSKDASGIASDPLAKFAIVLSAVVHDVGHIGIPNGQLADENPALAERYNNKSIAEQNSIDTAWAVLMSDSYRNLHKCLFDSPQEKERLRHLLVNCVMATDIFDKDLRETRRIRWEKVFHDNSATSYEDECNTKATIVIEQLMQVSDVVHTMQNWELYREWNEKLFNEFYDAYRDGRTPKDPSTNWYNGELWFFDNWVIPLAENLQECGIFDIVSNQLIKQARSNRKRWELEGKRITEEMTKAAIARNKERSARRTSVTSGTSANSLASARSHGSELILTSHIVSEVETLSKVVRRYERKVQTACGNLIAIAYKGQPGSEELKGQPWDKIHSHFKQQDWYRMHSDDGIIRHGGSESQDPSGRAGSRMVQTLIDDLANELSKVENIVKG</sequence>
<dbReference type="SMART" id="SM00471">
    <property type="entry name" value="HDc"/>
    <property type="match status" value="1"/>
</dbReference>
<feature type="domain" description="PDEase" evidence="9">
    <location>
        <begin position="1149"/>
        <end position="1516"/>
    </location>
</feature>
<dbReference type="Gene3D" id="3.30.70.1230">
    <property type="entry name" value="Nucleotide cyclase"/>
    <property type="match status" value="1"/>
</dbReference>
<keyword evidence="4" id="KW-0547">Nucleotide-binding</keyword>
<gene>
    <name evidence="10" type="ORF">CYCCA115_LOCUS7494</name>
</gene>
<feature type="region of interest" description="Disordered" evidence="7">
    <location>
        <begin position="1514"/>
        <end position="1535"/>
    </location>
</feature>
<dbReference type="Gene3D" id="1.10.1300.10">
    <property type="entry name" value="3'5'-cyclic nucleotide phosphodiesterase, catalytic domain"/>
    <property type="match status" value="2"/>
</dbReference>
<comment type="subcellular location">
    <subcellularLocation>
        <location evidence="1">Cytoplasm</location>
    </subcellularLocation>
</comment>
<dbReference type="Pfam" id="PF07700">
    <property type="entry name" value="HNOB"/>
    <property type="match status" value="1"/>
</dbReference>
<dbReference type="InterPro" id="IPR011644">
    <property type="entry name" value="Heme_NO-bd"/>
</dbReference>
<dbReference type="PANTHER" id="PTHR45655">
    <property type="entry name" value="GUANYLATE CYCLASE SOLUBLE SUBUNIT BETA-2"/>
    <property type="match status" value="1"/>
</dbReference>
<reference evidence="10" key="1">
    <citation type="submission" date="2023-08" db="EMBL/GenBank/DDBJ databases">
        <authorList>
            <person name="Audoor S."/>
            <person name="Bilcke G."/>
        </authorList>
    </citation>
    <scope>NUCLEOTIDE SEQUENCE</scope>
</reference>
<dbReference type="InterPro" id="IPR029787">
    <property type="entry name" value="Nucleotide_cyclase"/>
</dbReference>
<dbReference type="SUPFAM" id="SSF109604">
    <property type="entry name" value="HD-domain/PDEase-like"/>
    <property type="match status" value="2"/>
</dbReference>
<name>A0AAD2CTX4_9STRA</name>
<organism evidence="10 11">
    <name type="scientific">Cylindrotheca closterium</name>
    <dbReference type="NCBI Taxonomy" id="2856"/>
    <lineage>
        <taxon>Eukaryota</taxon>
        <taxon>Sar</taxon>
        <taxon>Stramenopiles</taxon>
        <taxon>Ochrophyta</taxon>
        <taxon>Bacillariophyta</taxon>
        <taxon>Bacillariophyceae</taxon>
        <taxon>Bacillariophycidae</taxon>
        <taxon>Bacillariales</taxon>
        <taxon>Bacillariaceae</taxon>
        <taxon>Cylindrotheca</taxon>
    </lineage>
</organism>
<evidence type="ECO:0000313" key="10">
    <source>
        <dbReference type="EMBL" id="CAJ1941382.1"/>
    </source>
</evidence>
<dbReference type="EMBL" id="CAKOGP040001001">
    <property type="protein sequence ID" value="CAJ1941382.1"/>
    <property type="molecule type" value="Genomic_DNA"/>
</dbReference>
<proteinExistence type="predicted"/>
<comment type="caution">
    <text evidence="10">The sequence shown here is derived from an EMBL/GenBank/DDBJ whole genome shotgun (WGS) entry which is preliminary data.</text>
</comment>
<dbReference type="Gene3D" id="3.90.1520.10">
    <property type="entry name" value="H-NOX domain"/>
    <property type="match status" value="1"/>
</dbReference>
<evidence type="ECO:0000256" key="6">
    <source>
        <dbReference type="ARBA" id="ARBA00023293"/>
    </source>
</evidence>
<dbReference type="Pfam" id="PF07701">
    <property type="entry name" value="HNOBA"/>
    <property type="match status" value="1"/>
</dbReference>
<dbReference type="InterPro" id="IPR024096">
    <property type="entry name" value="NO_sig/Golgi_transp_ligand-bd"/>
</dbReference>
<feature type="region of interest" description="Disordered" evidence="7">
    <location>
        <begin position="242"/>
        <end position="305"/>
    </location>
</feature>
<dbReference type="InterPro" id="IPR003607">
    <property type="entry name" value="HD/PDEase_dom"/>
</dbReference>
<evidence type="ECO:0000256" key="1">
    <source>
        <dbReference type="ARBA" id="ARBA00004496"/>
    </source>
</evidence>
<dbReference type="GO" id="GO:0020037">
    <property type="term" value="F:heme binding"/>
    <property type="evidence" value="ECO:0007669"/>
    <property type="project" value="InterPro"/>
</dbReference>
<keyword evidence="11" id="KW-1185">Reference proteome</keyword>
<dbReference type="Gene3D" id="6.10.250.780">
    <property type="match status" value="1"/>
</dbReference>
<dbReference type="Pfam" id="PF00211">
    <property type="entry name" value="Guanylate_cyc"/>
    <property type="match status" value="1"/>
</dbReference>
<feature type="compositionally biased region" description="Polar residues" evidence="7">
    <location>
        <begin position="1523"/>
        <end position="1535"/>
    </location>
</feature>
<dbReference type="InterPro" id="IPR011645">
    <property type="entry name" value="HNOB_dom_associated"/>
</dbReference>
<feature type="compositionally biased region" description="Low complexity" evidence="7">
    <location>
        <begin position="739"/>
        <end position="750"/>
    </location>
</feature>
<keyword evidence="6" id="KW-0141">cGMP biosynthesis</keyword>
<evidence type="ECO:0000256" key="5">
    <source>
        <dbReference type="ARBA" id="ARBA00023134"/>
    </source>
</evidence>
<dbReference type="InterPro" id="IPR001054">
    <property type="entry name" value="A/G_cyclase"/>
</dbReference>
<evidence type="ECO:0000256" key="7">
    <source>
        <dbReference type="SAM" id="MobiDB-lite"/>
    </source>
</evidence>
<evidence type="ECO:0000259" key="8">
    <source>
        <dbReference type="PROSITE" id="PS50125"/>
    </source>
</evidence>
<dbReference type="GO" id="GO:0070482">
    <property type="term" value="P:response to oxygen levels"/>
    <property type="evidence" value="ECO:0007669"/>
    <property type="project" value="TreeGrafter"/>
</dbReference>
<dbReference type="EC" id="4.6.1.2" evidence="2"/>
<feature type="compositionally biased region" description="Basic and acidic residues" evidence="7">
    <location>
        <begin position="260"/>
        <end position="291"/>
    </location>
</feature>
<dbReference type="InterPro" id="IPR036971">
    <property type="entry name" value="PDEase_catalytic_dom_sf"/>
</dbReference>
<dbReference type="SUPFAM" id="SSF55073">
    <property type="entry name" value="Nucleotide cyclase"/>
    <property type="match status" value="1"/>
</dbReference>
<dbReference type="GO" id="GO:0005525">
    <property type="term" value="F:GTP binding"/>
    <property type="evidence" value="ECO:0007669"/>
    <property type="project" value="UniProtKB-KW"/>
</dbReference>
<evidence type="ECO:0000256" key="4">
    <source>
        <dbReference type="ARBA" id="ARBA00022741"/>
    </source>
</evidence>
<protein>
    <recommendedName>
        <fullName evidence="2">guanylate cyclase</fullName>
        <ecNumber evidence="2">4.6.1.2</ecNumber>
    </recommendedName>
</protein>
<dbReference type="CDD" id="cd07302">
    <property type="entry name" value="CHD"/>
    <property type="match status" value="1"/>
</dbReference>
<dbReference type="SUPFAM" id="SSF111126">
    <property type="entry name" value="Ligand-binding domain in the NO signalling and Golgi transport"/>
    <property type="match status" value="1"/>
</dbReference>
<dbReference type="InterPro" id="IPR042463">
    <property type="entry name" value="HNOB_dom_associated_sf"/>
</dbReference>
<evidence type="ECO:0000256" key="3">
    <source>
        <dbReference type="ARBA" id="ARBA00022490"/>
    </source>
</evidence>
<dbReference type="PROSITE" id="PS51845">
    <property type="entry name" value="PDEASE_I_2"/>
    <property type="match status" value="1"/>
</dbReference>
<feature type="compositionally biased region" description="Polar residues" evidence="7">
    <location>
        <begin position="292"/>
        <end position="302"/>
    </location>
</feature>
<keyword evidence="3" id="KW-0963">Cytoplasm</keyword>
<keyword evidence="5" id="KW-0342">GTP-binding</keyword>
<accession>A0AAD2CTX4</accession>
<dbReference type="Proteomes" id="UP001295423">
    <property type="component" value="Unassembled WGS sequence"/>
</dbReference>
<dbReference type="InterPro" id="IPR002073">
    <property type="entry name" value="PDEase_catalytic_dom"/>
</dbReference>
<dbReference type="GO" id="GO:0004383">
    <property type="term" value="F:guanylate cyclase activity"/>
    <property type="evidence" value="ECO:0007669"/>
    <property type="project" value="UniProtKB-EC"/>
</dbReference>
<feature type="region of interest" description="Disordered" evidence="7">
    <location>
        <begin position="737"/>
        <end position="756"/>
    </location>
</feature>
<dbReference type="SMART" id="SM00044">
    <property type="entry name" value="CYCc"/>
    <property type="match status" value="1"/>
</dbReference>